<protein>
    <recommendedName>
        <fullName evidence="2">Amidohydrolase-related domain-containing protein</fullName>
    </recommendedName>
</protein>
<evidence type="ECO:0000256" key="1">
    <source>
        <dbReference type="ARBA" id="ARBA00038310"/>
    </source>
</evidence>
<dbReference type="InterPro" id="IPR052350">
    <property type="entry name" value="Metallo-dep_Lactonases"/>
</dbReference>
<gene>
    <name evidence="3" type="ORF">METZ01_LOCUS56679</name>
</gene>
<reference evidence="3" key="1">
    <citation type="submission" date="2018-05" db="EMBL/GenBank/DDBJ databases">
        <authorList>
            <person name="Lanie J.A."/>
            <person name="Ng W.-L."/>
            <person name="Kazmierczak K.M."/>
            <person name="Andrzejewski T.M."/>
            <person name="Davidsen T.M."/>
            <person name="Wayne K.J."/>
            <person name="Tettelin H."/>
            <person name="Glass J.I."/>
            <person name="Rusch D."/>
            <person name="Podicherti R."/>
            <person name="Tsui H.-C.T."/>
            <person name="Winkler M.E."/>
        </authorList>
    </citation>
    <scope>NUCLEOTIDE SEQUENCE</scope>
</reference>
<comment type="similarity">
    <text evidence="1">Belongs to the metallo-dependent hydrolases superfamily.</text>
</comment>
<dbReference type="InterPro" id="IPR032466">
    <property type="entry name" value="Metal_Hydrolase"/>
</dbReference>
<dbReference type="PANTHER" id="PTHR43569:SF2">
    <property type="entry name" value="AMIDOHYDROLASE-RELATED DOMAIN-CONTAINING PROTEIN"/>
    <property type="match status" value="1"/>
</dbReference>
<dbReference type="AlphaFoldDB" id="A0A381SIF1"/>
<dbReference type="PANTHER" id="PTHR43569">
    <property type="entry name" value="AMIDOHYDROLASE"/>
    <property type="match status" value="1"/>
</dbReference>
<proteinExistence type="inferred from homology"/>
<evidence type="ECO:0000259" key="2">
    <source>
        <dbReference type="Pfam" id="PF04909"/>
    </source>
</evidence>
<accession>A0A381SIF1</accession>
<organism evidence="3">
    <name type="scientific">marine metagenome</name>
    <dbReference type="NCBI Taxonomy" id="408172"/>
    <lineage>
        <taxon>unclassified sequences</taxon>
        <taxon>metagenomes</taxon>
        <taxon>ecological metagenomes</taxon>
    </lineage>
</organism>
<feature type="domain" description="Amidohydrolase-related" evidence="2">
    <location>
        <begin position="7"/>
        <end position="277"/>
    </location>
</feature>
<dbReference type="Gene3D" id="3.20.20.140">
    <property type="entry name" value="Metal-dependent hydrolases"/>
    <property type="match status" value="1"/>
</dbReference>
<sequence>MTNNPIVDSHQHFWEIQRFDYSWMPADSPLATDYGPEELEPLLQSSSVDYTVIVQAVSSADEARWLLELAGRHDFVAGVVGWVDLTDPRVGDTLDELQKSAYFKGVRHIWEGEKDPGWIVNSGAIKGLKELARRNLTFDFLAKPPNLPFIPIVMDQIPDLRAVVDHIAKPLIAEGVIEPWLSDMRKVASINGIHCKISGMVTEADHQNWTADDIRPYMHHVLGMFGSDRLMFGSDWPVCTLAGKYGRIVDTVKEILSSQLPSVKTDIFGGTAKRFYSLNI</sequence>
<dbReference type="EMBL" id="UINC01003156">
    <property type="protein sequence ID" value="SVA03825.1"/>
    <property type="molecule type" value="Genomic_DNA"/>
</dbReference>
<dbReference type="InterPro" id="IPR006680">
    <property type="entry name" value="Amidohydro-rel"/>
</dbReference>
<dbReference type="SUPFAM" id="SSF51556">
    <property type="entry name" value="Metallo-dependent hydrolases"/>
    <property type="match status" value="1"/>
</dbReference>
<dbReference type="Pfam" id="PF04909">
    <property type="entry name" value="Amidohydro_2"/>
    <property type="match status" value="1"/>
</dbReference>
<name>A0A381SIF1_9ZZZZ</name>
<dbReference type="GO" id="GO:0016787">
    <property type="term" value="F:hydrolase activity"/>
    <property type="evidence" value="ECO:0007669"/>
    <property type="project" value="InterPro"/>
</dbReference>
<evidence type="ECO:0000313" key="3">
    <source>
        <dbReference type="EMBL" id="SVA03825.1"/>
    </source>
</evidence>